<keyword evidence="3" id="KW-1185">Reference proteome</keyword>
<gene>
    <name evidence="2" type="ORF">PUN28_010968</name>
</gene>
<protein>
    <submittedName>
        <fullName evidence="2">Uncharacterized protein</fullName>
    </submittedName>
</protein>
<feature type="compositionally biased region" description="Basic residues" evidence="1">
    <location>
        <begin position="37"/>
        <end position="49"/>
    </location>
</feature>
<proteinExistence type="predicted"/>
<evidence type="ECO:0000313" key="2">
    <source>
        <dbReference type="EMBL" id="KAL0115791.1"/>
    </source>
</evidence>
<name>A0AAW2FIL7_9HYME</name>
<sequence>MPLNRERAALSMQNLYLPRDAIYAQNDSKDRGSNRTLKWRSKRKGRKKNSFPFRSAEANAARFANGKRVAIRGPRQTAEKKFPAGLIKTSRENAVTLAVVLCKWVVGGLNTHTIQTTELSVS</sequence>
<organism evidence="2 3">
    <name type="scientific">Cardiocondyla obscurior</name>
    <dbReference type="NCBI Taxonomy" id="286306"/>
    <lineage>
        <taxon>Eukaryota</taxon>
        <taxon>Metazoa</taxon>
        <taxon>Ecdysozoa</taxon>
        <taxon>Arthropoda</taxon>
        <taxon>Hexapoda</taxon>
        <taxon>Insecta</taxon>
        <taxon>Pterygota</taxon>
        <taxon>Neoptera</taxon>
        <taxon>Endopterygota</taxon>
        <taxon>Hymenoptera</taxon>
        <taxon>Apocrita</taxon>
        <taxon>Aculeata</taxon>
        <taxon>Formicoidea</taxon>
        <taxon>Formicidae</taxon>
        <taxon>Myrmicinae</taxon>
        <taxon>Cardiocondyla</taxon>
    </lineage>
</organism>
<evidence type="ECO:0000313" key="3">
    <source>
        <dbReference type="Proteomes" id="UP001430953"/>
    </source>
</evidence>
<dbReference type="EMBL" id="JADYXP020000010">
    <property type="protein sequence ID" value="KAL0115791.1"/>
    <property type="molecule type" value="Genomic_DNA"/>
</dbReference>
<evidence type="ECO:0000256" key="1">
    <source>
        <dbReference type="SAM" id="MobiDB-lite"/>
    </source>
</evidence>
<reference evidence="2 3" key="1">
    <citation type="submission" date="2023-03" db="EMBL/GenBank/DDBJ databases">
        <title>High recombination rates correlate with genetic variation in Cardiocondyla obscurior ants.</title>
        <authorList>
            <person name="Errbii M."/>
        </authorList>
    </citation>
    <scope>NUCLEOTIDE SEQUENCE [LARGE SCALE GENOMIC DNA]</scope>
    <source>
        <strain evidence="2">Alpha-2009</strain>
        <tissue evidence="2">Whole body</tissue>
    </source>
</reference>
<feature type="region of interest" description="Disordered" evidence="1">
    <location>
        <begin position="26"/>
        <end position="54"/>
    </location>
</feature>
<accession>A0AAW2FIL7</accession>
<dbReference type="AlphaFoldDB" id="A0AAW2FIL7"/>
<comment type="caution">
    <text evidence="2">The sequence shown here is derived from an EMBL/GenBank/DDBJ whole genome shotgun (WGS) entry which is preliminary data.</text>
</comment>
<dbReference type="Proteomes" id="UP001430953">
    <property type="component" value="Unassembled WGS sequence"/>
</dbReference>